<reference evidence="4 5" key="1">
    <citation type="submission" date="2018-04" db="EMBL/GenBank/DDBJ databases">
        <title>Flavobacterium sp. nov., isolated from glacier ice.</title>
        <authorList>
            <person name="Liu Q."/>
            <person name="Xin Y.-H."/>
        </authorList>
    </citation>
    <scope>NUCLEOTIDE SEQUENCE [LARGE SCALE GENOMIC DNA]</scope>
    <source>
        <strain evidence="4 5">LB2P30</strain>
    </source>
</reference>
<dbReference type="InterPro" id="IPR056394">
    <property type="entry name" value="AprA-like_N"/>
</dbReference>
<evidence type="ECO:0000259" key="1">
    <source>
        <dbReference type="Pfam" id="PF23525"/>
    </source>
</evidence>
<dbReference type="InterPro" id="IPR029063">
    <property type="entry name" value="SAM-dependent_MTases_sf"/>
</dbReference>
<dbReference type="Pfam" id="PF23525">
    <property type="entry name" value="Methyltransf_36"/>
    <property type="match status" value="1"/>
</dbReference>
<dbReference type="EMBL" id="QCZH01000006">
    <property type="protein sequence ID" value="PWA09560.1"/>
    <property type="molecule type" value="Genomic_DNA"/>
</dbReference>
<evidence type="ECO:0000259" key="3">
    <source>
        <dbReference type="Pfam" id="PF23589"/>
    </source>
</evidence>
<dbReference type="Pfam" id="PF23589">
    <property type="entry name" value="WHD_AprA"/>
    <property type="match status" value="1"/>
</dbReference>
<dbReference type="Gene3D" id="3.40.50.150">
    <property type="entry name" value="Vaccinia Virus protein VP39"/>
    <property type="match status" value="1"/>
</dbReference>
<feature type="domain" description="AprA-like MT2-like" evidence="1">
    <location>
        <begin position="266"/>
        <end position="530"/>
    </location>
</feature>
<organism evidence="4 5">
    <name type="scientific">Flavobacterium laiguense</name>
    <dbReference type="NCBI Taxonomy" id="2169409"/>
    <lineage>
        <taxon>Bacteria</taxon>
        <taxon>Pseudomonadati</taxon>
        <taxon>Bacteroidota</taxon>
        <taxon>Flavobacteriia</taxon>
        <taxon>Flavobacteriales</taxon>
        <taxon>Flavobacteriaceae</taxon>
        <taxon>Flavobacterium</taxon>
    </lineage>
</organism>
<evidence type="ECO:0000313" key="4">
    <source>
        <dbReference type="EMBL" id="PWA09560.1"/>
    </source>
</evidence>
<name>A0A2U1JWG9_9FLAO</name>
<proteinExistence type="predicted"/>
<feature type="domain" description="AprA winged helix" evidence="3">
    <location>
        <begin position="159"/>
        <end position="253"/>
    </location>
</feature>
<protein>
    <submittedName>
        <fullName evidence="4">Polyketide synthase</fullName>
    </submittedName>
</protein>
<dbReference type="Proteomes" id="UP000245618">
    <property type="component" value="Unassembled WGS sequence"/>
</dbReference>
<dbReference type="AlphaFoldDB" id="A0A2U1JWG9"/>
<dbReference type="InterPro" id="IPR056393">
    <property type="entry name" value="AprA-like_MT2"/>
</dbReference>
<dbReference type="InterPro" id="IPR056395">
    <property type="entry name" value="WH_AprA"/>
</dbReference>
<comment type="caution">
    <text evidence="4">The sequence shown here is derived from an EMBL/GenBank/DDBJ whole genome shotgun (WGS) entry which is preliminary data.</text>
</comment>
<dbReference type="SUPFAM" id="SSF53335">
    <property type="entry name" value="S-adenosyl-L-methionine-dependent methyltransferases"/>
    <property type="match status" value="1"/>
</dbReference>
<keyword evidence="5" id="KW-1185">Reference proteome</keyword>
<gene>
    <name evidence="4" type="ORF">DB891_07720</name>
</gene>
<feature type="domain" description="AprA-like N-terminal" evidence="2">
    <location>
        <begin position="7"/>
        <end position="73"/>
    </location>
</feature>
<evidence type="ECO:0000259" key="2">
    <source>
        <dbReference type="Pfam" id="PF23526"/>
    </source>
</evidence>
<evidence type="ECO:0000313" key="5">
    <source>
        <dbReference type="Proteomes" id="UP000245618"/>
    </source>
</evidence>
<dbReference type="Pfam" id="PF23526">
    <property type="entry name" value="AprA_N"/>
    <property type="match status" value="1"/>
</dbReference>
<accession>A0A2U1JWG9</accession>
<sequence>MIDNVSLRSSIFKHLDGLVTAPVAFSLYKKGVLAYILDQKEISLSELTTHFNANEGYLNVGLRVLASQGFLDYHINTVTDEITISINEKSEIAFSLFPLYKDVVDLLQFSMDFHPRLFEEAPFERLKFIFEKYKDNYGIAFSADSLTNTIQHQILKHIEGFLVGPTIVRLGMSGMFHKYFMEISFRPEEFHKSPEHFKIILDFLVYLGWFTQKKGNYQFTEMGLFFAKRASAYGVTVSYLPTFSKMEDLIFGNPSVLRIVGDGEDEIHVDREMNVWGSGGAHDTYFKVIDEIIIKLFNLPIEEQPKGILDMGCGNGAFLEHIFDVIERQTLRGKMLDKQPLFLVGADYNQAALKVTRANLIKADIWAKVIWGDIGRPDLLAEDLLENYNIDLKDLLNVRTFLDHNRIWEMPKQITKGRKSSSTAAFAHRGVRISNNLVEDNLLEHFKKWSPYVHKFGLLIIELHTIAPHLTAANLGKTAATAYDATHGFSDQYIVEIEVLHKIAAEAGLFLDLNYFKKFPDSEIATVSINLLKGN</sequence>
<dbReference type="RefSeq" id="WP_116762234.1">
    <property type="nucleotide sequence ID" value="NZ_QCZH01000006.1"/>
</dbReference>
<dbReference type="OrthoDB" id="844312at2"/>